<evidence type="ECO:0000256" key="6">
    <source>
        <dbReference type="ARBA" id="ARBA00023277"/>
    </source>
</evidence>
<dbReference type="InterPro" id="IPR008183">
    <property type="entry name" value="Aldose_1/G6P_1-epimerase"/>
</dbReference>
<comment type="function">
    <text evidence="8">Mutarotase that catalyzes the interconversion of beta-D-galactose and alpha-D-galactose during galactose metabolism. Beta-D-galactose is metabolized in the liver into glucose 1-phosphate, the primary metabolic fuel, by the action of four enzymes that constitute the Leloir pathway: GALM, GALK1 (galactokinase), GALT (galactose-1-phosphate uridylyltransferase) and GALE (UDP-galactose-4'-epimerase). Involved in the maintenance of the equilibrium between the beta- and alpha-anomers of galactose, therefore ensuring a sufficient supply of the alpha-anomer for GALK1. Also active on D-glucose although shows a preference for galactose over glucose.</text>
</comment>
<dbReference type="GO" id="GO:0030246">
    <property type="term" value="F:carbohydrate binding"/>
    <property type="evidence" value="ECO:0007669"/>
    <property type="project" value="InterPro"/>
</dbReference>
<comment type="pathway">
    <text evidence="2">Carbohydrate metabolism; galactose metabolism.</text>
</comment>
<name>A0AAW1L8Y8_POPJA</name>
<evidence type="ECO:0000256" key="2">
    <source>
        <dbReference type="ARBA" id="ARBA00004947"/>
    </source>
</evidence>
<dbReference type="Gene3D" id="2.70.98.10">
    <property type="match status" value="2"/>
</dbReference>
<dbReference type="SUPFAM" id="SSF74650">
    <property type="entry name" value="Galactose mutarotase-like"/>
    <property type="match status" value="2"/>
</dbReference>
<evidence type="ECO:0000256" key="3">
    <source>
        <dbReference type="ARBA" id="ARBA00006206"/>
    </source>
</evidence>
<evidence type="ECO:0000256" key="7">
    <source>
        <dbReference type="ARBA" id="ARBA00032729"/>
    </source>
</evidence>
<dbReference type="EMBL" id="JASPKY010000151">
    <property type="protein sequence ID" value="KAK9730167.1"/>
    <property type="molecule type" value="Genomic_DNA"/>
</dbReference>
<comment type="similarity">
    <text evidence="3">Belongs to the aldose epimerase family.</text>
</comment>
<dbReference type="InterPro" id="IPR047215">
    <property type="entry name" value="Galactose_mutarotase-like"/>
</dbReference>
<dbReference type="GO" id="GO:0004034">
    <property type="term" value="F:aldose 1-epimerase activity"/>
    <property type="evidence" value="ECO:0007669"/>
    <property type="project" value="UniProtKB-EC"/>
</dbReference>
<proteinExistence type="inferred from homology"/>
<evidence type="ECO:0000256" key="8">
    <source>
        <dbReference type="ARBA" id="ARBA00045743"/>
    </source>
</evidence>
<dbReference type="GO" id="GO:0006006">
    <property type="term" value="P:glucose metabolic process"/>
    <property type="evidence" value="ECO:0007669"/>
    <property type="project" value="TreeGrafter"/>
</dbReference>
<evidence type="ECO:0000256" key="4">
    <source>
        <dbReference type="ARBA" id="ARBA00021023"/>
    </source>
</evidence>
<accession>A0AAW1L8Y8</accession>
<sequence length="724" mass="82195">MDQSQSSGPKENLQAETLETVFEQEAGSGPKENLQAETLETFDSVVSPGSRQELKKSAISFQDRASIRSIDLKSPSGCKRYRSHQGVSPTEPSVSKILYKNKYITLTENIFGTIFDENLTAAQVKRYTWTNHNNIEIQIINYGARVTSMKLPDKKGNVQDIILGFDTLEGYVQNERHYFGATIGRMTGPVQNSTYVIDGMQYWISSNDEKHHVNGGFLGLDKVVWNSVVNKNKVIFSYIMPDGHEGFLGDLMVEMTFELSHTNEFSINMEARCTKTTIINLSNLCYFNLAGQNGGTNELRKHIVTINSCNHIVIGPNNLPTGKTAKSVFTRYDFQIPKVLNKCMDTGDQLNRGFDQYFCIDKDEGEDVCFVARALHTPSGRTLEIYSNQYAVRFTTANNLDGKYSSLLKNVSISGENIYDQLFMENNDRESNQNEKFLYLLDVYEKLKDLKLLPLSQKHLSEHLNLFRTLHSYNISNIKSHLLSTVLFKEANIDFKFFIIAIIKVINVIKNYVSPSISDETENVDLRSLIDNVSVVFTKLNELVMTFTQQVNVNFSQAELSAEKVANTLQELDRNLDESIDYNIGRRRTNSTPLKTSSLMSPKGSSRKNIVPWLWEELLDRVVRTVLSRAYSKSSNPSIVVSGIKSGCGIKSIQSAKIIGKQGTLYGKYTGMAFQTQNYPNAIYHKNFPSCVLRPNQVYNHKIIYKFWIQSGNPKKWMKRYESQ</sequence>
<evidence type="ECO:0000256" key="1">
    <source>
        <dbReference type="ARBA" id="ARBA00001712"/>
    </source>
</evidence>
<evidence type="ECO:0000256" key="5">
    <source>
        <dbReference type="ARBA" id="ARBA00023235"/>
    </source>
</evidence>
<evidence type="ECO:0000313" key="9">
    <source>
        <dbReference type="EMBL" id="KAK9730167.1"/>
    </source>
</evidence>
<dbReference type="GO" id="GO:0033499">
    <property type="term" value="P:galactose catabolic process via UDP-galactose, Leloir pathway"/>
    <property type="evidence" value="ECO:0007669"/>
    <property type="project" value="TreeGrafter"/>
</dbReference>
<keyword evidence="5" id="KW-0413">Isomerase</keyword>
<organism evidence="9 10">
    <name type="scientific">Popillia japonica</name>
    <name type="common">Japanese beetle</name>
    <dbReference type="NCBI Taxonomy" id="7064"/>
    <lineage>
        <taxon>Eukaryota</taxon>
        <taxon>Metazoa</taxon>
        <taxon>Ecdysozoa</taxon>
        <taxon>Arthropoda</taxon>
        <taxon>Hexapoda</taxon>
        <taxon>Insecta</taxon>
        <taxon>Pterygota</taxon>
        <taxon>Neoptera</taxon>
        <taxon>Endopterygota</taxon>
        <taxon>Coleoptera</taxon>
        <taxon>Polyphaga</taxon>
        <taxon>Scarabaeiformia</taxon>
        <taxon>Scarabaeidae</taxon>
        <taxon>Rutelinae</taxon>
        <taxon>Popillia</taxon>
    </lineage>
</organism>
<dbReference type="PANTHER" id="PTHR10091:SF0">
    <property type="entry name" value="GALACTOSE MUTAROTASE"/>
    <property type="match status" value="1"/>
</dbReference>
<dbReference type="Proteomes" id="UP001458880">
    <property type="component" value="Unassembled WGS sequence"/>
</dbReference>
<protein>
    <recommendedName>
        <fullName evidence="4">Galactose mutarotase</fullName>
    </recommendedName>
    <alternativeName>
        <fullName evidence="7">Aldose 1-epimerase</fullName>
    </alternativeName>
</protein>
<keyword evidence="10" id="KW-1185">Reference proteome</keyword>
<comment type="catalytic activity">
    <reaction evidence="1">
        <text>alpha-D-galactose = beta-D-galactose</text>
        <dbReference type="Rhea" id="RHEA:28675"/>
        <dbReference type="ChEBI" id="CHEBI:27667"/>
        <dbReference type="ChEBI" id="CHEBI:28061"/>
        <dbReference type="EC" id="5.1.3.3"/>
    </reaction>
    <physiologicalReaction direction="right-to-left" evidence="1">
        <dbReference type="Rhea" id="RHEA:28677"/>
    </physiologicalReaction>
</comment>
<comment type="caution">
    <text evidence="9">The sequence shown here is derived from an EMBL/GenBank/DDBJ whole genome shotgun (WGS) entry which is preliminary data.</text>
</comment>
<evidence type="ECO:0000313" key="10">
    <source>
        <dbReference type="Proteomes" id="UP001458880"/>
    </source>
</evidence>
<dbReference type="InterPro" id="IPR014718">
    <property type="entry name" value="GH-type_carb-bd"/>
</dbReference>
<gene>
    <name evidence="9" type="ORF">QE152_g15398</name>
</gene>
<dbReference type="Pfam" id="PF01263">
    <property type="entry name" value="Aldose_epim"/>
    <property type="match status" value="1"/>
</dbReference>
<dbReference type="CDD" id="cd09019">
    <property type="entry name" value="galactose_mutarotase_like"/>
    <property type="match status" value="1"/>
</dbReference>
<reference evidence="9 10" key="1">
    <citation type="journal article" date="2024" name="BMC Genomics">
        <title>De novo assembly and annotation of Popillia japonica's genome with initial clues to its potential as an invasive pest.</title>
        <authorList>
            <person name="Cucini C."/>
            <person name="Boschi S."/>
            <person name="Funari R."/>
            <person name="Cardaioli E."/>
            <person name="Iannotti N."/>
            <person name="Marturano G."/>
            <person name="Paoli F."/>
            <person name="Bruttini M."/>
            <person name="Carapelli A."/>
            <person name="Frati F."/>
            <person name="Nardi F."/>
        </authorList>
    </citation>
    <scope>NUCLEOTIDE SEQUENCE [LARGE SCALE GENOMIC DNA]</scope>
    <source>
        <strain evidence="9">DMR45628</strain>
    </source>
</reference>
<dbReference type="InterPro" id="IPR011013">
    <property type="entry name" value="Gal_mutarotase_sf_dom"/>
</dbReference>
<dbReference type="AlphaFoldDB" id="A0AAW1L8Y8"/>
<dbReference type="PANTHER" id="PTHR10091">
    <property type="entry name" value="ALDOSE-1-EPIMERASE"/>
    <property type="match status" value="1"/>
</dbReference>
<keyword evidence="6" id="KW-0119">Carbohydrate metabolism</keyword>